<dbReference type="EMBL" id="ONZP01001233">
    <property type="protein sequence ID" value="SPJ93339.1"/>
    <property type="molecule type" value="Genomic_DNA"/>
</dbReference>
<gene>
    <name evidence="1" type="ORF">FTOL_13945</name>
</gene>
<sequence>MGCPLYAFYEWASEARPWLEMFRRY</sequence>
<accession>A0AAE8MQC5</accession>
<keyword evidence="2" id="KW-1185">Reference proteome</keyword>
<organism evidence="1 2">
    <name type="scientific">Fusarium torulosum</name>
    <dbReference type="NCBI Taxonomy" id="33205"/>
    <lineage>
        <taxon>Eukaryota</taxon>
        <taxon>Fungi</taxon>
        <taxon>Dikarya</taxon>
        <taxon>Ascomycota</taxon>
        <taxon>Pezizomycotina</taxon>
        <taxon>Sordariomycetes</taxon>
        <taxon>Hypocreomycetidae</taxon>
        <taxon>Hypocreales</taxon>
        <taxon>Nectriaceae</taxon>
        <taxon>Fusarium</taxon>
    </lineage>
</organism>
<evidence type="ECO:0000313" key="2">
    <source>
        <dbReference type="Proteomes" id="UP001187734"/>
    </source>
</evidence>
<proteinExistence type="predicted"/>
<protein>
    <submittedName>
        <fullName evidence="1">Uncharacterized protein</fullName>
    </submittedName>
</protein>
<reference evidence="1" key="1">
    <citation type="submission" date="2018-03" db="EMBL/GenBank/DDBJ databases">
        <authorList>
            <person name="Guldener U."/>
        </authorList>
    </citation>
    <scope>NUCLEOTIDE SEQUENCE</scope>
</reference>
<dbReference type="AlphaFoldDB" id="A0AAE8MQC5"/>
<evidence type="ECO:0000313" key="1">
    <source>
        <dbReference type="EMBL" id="SPJ93339.1"/>
    </source>
</evidence>
<dbReference type="Proteomes" id="UP001187734">
    <property type="component" value="Unassembled WGS sequence"/>
</dbReference>
<comment type="caution">
    <text evidence="1">The sequence shown here is derived from an EMBL/GenBank/DDBJ whole genome shotgun (WGS) entry which is preliminary data.</text>
</comment>
<name>A0AAE8MQC5_9HYPO</name>